<keyword evidence="4" id="KW-0804">Transcription</keyword>
<reference evidence="6 7" key="1">
    <citation type="submission" date="2017-10" db="EMBL/GenBank/DDBJ databases">
        <title>Draft genome of two endophytic bacteria isolated from 'guarana' Paullinia cupana (Mart.) Ducke.</title>
        <authorList>
            <person name="Siqueira K.A."/>
            <person name="Liotti R.G."/>
            <person name="Mendes T.A."/>
            <person name="Soares M.A."/>
        </authorList>
    </citation>
    <scope>NUCLEOTIDE SEQUENCE [LARGE SCALE GENOMIC DNA]</scope>
    <source>
        <strain evidence="6 7">342</strain>
    </source>
</reference>
<dbReference type="GO" id="GO:0043565">
    <property type="term" value="F:sequence-specific DNA binding"/>
    <property type="evidence" value="ECO:0007669"/>
    <property type="project" value="TreeGrafter"/>
</dbReference>
<evidence type="ECO:0000256" key="4">
    <source>
        <dbReference type="ARBA" id="ARBA00023163"/>
    </source>
</evidence>
<evidence type="ECO:0000259" key="5">
    <source>
        <dbReference type="PROSITE" id="PS50931"/>
    </source>
</evidence>
<protein>
    <submittedName>
        <fullName evidence="6">LysR family transcriptional regulator</fullName>
    </submittedName>
</protein>
<dbReference type="AlphaFoldDB" id="A0A2S9IF82"/>
<evidence type="ECO:0000256" key="3">
    <source>
        <dbReference type="ARBA" id="ARBA00023125"/>
    </source>
</evidence>
<dbReference type="InterPro" id="IPR036388">
    <property type="entry name" value="WH-like_DNA-bd_sf"/>
</dbReference>
<dbReference type="Gene3D" id="3.40.190.290">
    <property type="match status" value="1"/>
</dbReference>
<sequence>MDRLACMRTFIKVVDAGSISAAAAELDQSSQLTGKQLRALEQSLGIQLLGRTTRSQSLTDSGRVFYDRAKIILAEMADAEALIAETRSVPKGNLRISAPITFGTQLLATQLPEYLKQNPQVSVELCLSNRTTDLIEEGFDAVFRTGELPDSQLLARRLAPYEMVICAAPSYLETSGRLASPQDLANHQCLIFTHTAMRTEWQFDGPDGPISVAVTGRFKTDNSEALRAAALAGLGIIMQPRQLMSAELESGQLVRVLAEYQLPGRAVHILYARDRRMTPALRGFLDFCVARFGQG</sequence>
<proteinExistence type="inferred from homology"/>
<dbReference type="InterPro" id="IPR000847">
    <property type="entry name" value="LysR_HTH_N"/>
</dbReference>
<organism evidence="6 7">
    <name type="scientific">Pantoea coffeiphila</name>
    <dbReference type="NCBI Taxonomy" id="1465635"/>
    <lineage>
        <taxon>Bacteria</taxon>
        <taxon>Pseudomonadati</taxon>
        <taxon>Pseudomonadota</taxon>
        <taxon>Gammaproteobacteria</taxon>
        <taxon>Enterobacterales</taxon>
        <taxon>Erwiniaceae</taxon>
        <taxon>Pantoea</taxon>
    </lineage>
</organism>
<dbReference type="FunFam" id="3.40.190.290:FF:000001">
    <property type="entry name" value="Transcriptional regulator, LysR family"/>
    <property type="match status" value="1"/>
</dbReference>
<dbReference type="PROSITE" id="PS50931">
    <property type="entry name" value="HTH_LYSR"/>
    <property type="match status" value="1"/>
</dbReference>
<dbReference type="Gene3D" id="1.10.10.10">
    <property type="entry name" value="Winged helix-like DNA-binding domain superfamily/Winged helix DNA-binding domain"/>
    <property type="match status" value="1"/>
</dbReference>
<gene>
    <name evidence="6" type="ORF">CQW29_06365</name>
</gene>
<dbReference type="GO" id="GO:0003700">
    <property type="term" value="F:DNA-binding transcription factor activity"/>
    <property type="evidence" value="ECO:0007669"/>
    <property type="project" value="InterPro"/>
</dbReference>
<keyword evidence="2" id="KW-0805">Transcription regulation</keyword>
<dbReference type="Pfam" id="PF00126">
    <property type="entry name" value="HTH_1"/>
    <property type="match status" value="1"/>
</dbReference>
<dbReference type="SUPFAM" id="SSF46785">
    <property type="entry name" value="Winged helix' DNA-binding domain"/>
    <property type="match status" value="1"/>
</dbReference>
<dbReference type="InterPro" id="IPR005119">
    <property type="entry name" value="LysR_subst-bd"/>
</dbReference>
<dbReference type="PANTHER" id="PTHR30537:SF5">
    <property type="entry name" value="HTH-TYPE TRANSCRIPTIONAL ACTIVATOR TTDR-RELATED"/>
    <property type="match status" value="1"/>
</dbReference>
<dbReference type="PANTHER" id="PTHR30537">
    <property type="entry name" value="HTH-TYPE TRANSCRIPTIONAL REGULATOR"/>
    <property type="match status" value="1"/>
</dbReference>
<accession>A0A2S9IF82</accession>
<evidence type="ECO:0000313" key="6">
    <source>
        <dbReference type="EMBL" id="PRD16428.1"/>
    </source>
</evidence>
<dbReference type="GO" id="GO:0006351">
    <property type="term" value="P:DNA-templated transcription"/>
    <property type="evidence" value="ECO:0007669"/>
    <property type="project" value="TreeGrafter"/>
</dbReference>
<dbReference type="Proteomes" id="UP000239181">
    <property type="component" value="Unassembled WGS sequence"/>
</dbReference>
<name>A0A2S9IF82_9GAMM</name>
<feature type="domain" description="HTH lysR-type" evidence="5">
    <location>
        <begin position="1"/>
        <end position="59"/>
    </location>
</feature>
<comment type="similarity">
    <text evidence="1">Belongs to the LysR transcriptional regulatory family.</text>
</comment>
<evidence type="ECO:0000256" key="1">
    <source>
        <dbReference type="ARBA" id="ARBA00009437"/>
    </source>
</evidence>
<evidence type="ECO:0000313" key="7">
    <source>
        <dbReference type="Proteomes" id="UP000239181"/>
    </source>
</evidence>
<dbReference type="Pfam" id="PF03466">
    <property type="entry name" value="LysR_substrate"/>
    <property type="match status" value="1"/>
</dbReference>
<dbReference type="InterPro" id="IPR036390">
    <property type="entry name" value="WH_DNA-bd_sf"/>
</dbReference>
<evidence type="ECO:0000256" key="2">
    <source>
        <dbReference type="ARBA" id="ARBA00023015"/>
    </source>
</evidence>
<keyword evidence="7" id="KW-1185">Reference proteome</keyword>
<dbReference type="OrthoDB" id="9815676at2"/>
<dbReference type="InterPro" id="IPR058163">
    <property type="entry name" value="LysR-type_TF_proteobact-type"/>
</dbReference>
<dbReference type="SUPFAM" id="SSF53850">
    <property type="entry name" value="Periplasmic binding protein-like II"/>
    <property type="match status" value="1"/>
</dbReference>
<dbReference type="EMBL" id="PDET01000003">
    <property type="protein sequence ID" value="PRD16428.1"/>
    <property type="molecule type" value="Genomic_DNA"/>
</dbReference>
<keyword evidence="3" id="KW-0238">DNA-binding</keyword>
<comment type="caution">
    <text evidence="6">The sequence shown here is derived from an EMBL/GenBank/DDBJ whole genome shotgun (WGS) entry which is preliminary data.</text>
</comment>